<dbReference type="AlphaFoldDB" id="A0A7T7KK70"/>
<organism evidence="1 2">
    <name type="scientific">Martelella lutilitoris</name>
    <dbReference type="NCBI Taxonomy" id="2583532"/>
    <lineage>
        <taxon>Bacteria</taxon>
        <taxon>Pseudomonadati</taxon>
        <taxon>Pseudomonadota</taxon>
        <taxon>Alphaproteobacteria</taxon>
        <taxon>Hyphomicrobiales</taxon>
        <taxon>Aurantimonadaceae</taxon>
        <taxon>Martelella</taxon>
    </lineage>
</organism>
<sequence>MADRTNFIEAHEILMLAEKIGVTVYPTVMRGPFKTAMDALEALTGEDKEVSFARISFTDISTSQVTEGDDVSEDMAAAWLNKHEPDPENDDVPAYVEDTEALEAYAEEWHIESGFNPIREYGTYNATAL</sequence>
<reference evidence="1 2" key="1">
    <citation type="submission" date="2020-12" db="EMBL/GenBank/DDBJ databases">
        <authorList>
            <person name="Zheng R.K."/>
            <person name="Sun C.M."/>
        </authorList>
    </citation>
    <scope>NUCLEOTIDE SEQUENCE [LARGE SCALE GENOMIC DNA]</scope>
    <source>
        <strain evidence="1 2">ZRK001</strain>
    </source>
</reference>
<gene>
    <name evidence="1" type="ORF">JET14_13460</name>
</gene>
<name>A0A7T7KK70_9HYPH</name>
<dbReference type="Proteomes" id="UP000596083">
    <property type="component" value="Chromosome"/>
</dbReference>
<evidence type="ECO:0000313" key="1">
    <source>
        <dbReference type="EMBL" id="QQM29331.1"/>
    </source>
</evidence>
<dbReference type="EMBL" id="CP066786">
    <property type="protein sequence ID" value="QQM29331.1"/>
    <property type="molecule type" value="Genomic_DNA"/>
</dbReference>
<accession>A0A7T7KK70</accession>
<dbReference type="RefSeq" id="WP_200334174.1">
    <property type="nucleotide sequence ID" value="NZ_CP066786.1"/>
</dbReference>
<dbReference type="KEGG" id="mlut:JET14_13460"/>
<evidence type="ECO:0000313" key="2">
    <source>
        <dbReference type="Proteomes" id="UP000596083"/>
    </source>
</evidence>
<proteinExistence type="predicted"/>
<protein>
    <submittedName>
        <fullName evidence="1">Uncharacterized protein</fullName>
    </submittedName>
</protein>